<keyword evidence="2" id="KW-1185">Reference proteome</keyword>
<dbReference type="EMBL" id="LN733683">
    <property type="protein sequence ID" value="CEP17512.1"/>
    <property type="molecule type" value="Genomic_DNA"/>
</dbReference>
<proteinExistence type="predicted"/>
<evidence type="ECO:0000313" key="1">
    <source>
        <dbReference type="EMBL" id="CEP17512.1"/>
    </source>
</evidence>
<sequence length="85" mass="9601">MEISHREAWYQSHIWSIIESCFDKLRGIEAAIGESASLGCERRQMNENRHISAINSATGLKCGYKCDLVFRQYDNGHSVVPGNVD</sequence>
<name>A0A0B7NJD4_9FUNG</name>
<organism evidence="1 2">
    <name type="scientific">Parasitella parasitica</name>
    <dbReference type="NCBI Taxonomy" id="35722"/>
    <lineage>
        <taxon>Eukaryota</taxon>
        <taxon>Fungi</taxon>
        <taxon>Fungi incertae sedis</taxon>
        <taxon>Mucoromycota</taxon>
        <taxon>Mucoromycotina</taxon>
        <taxon>Mucoromycetes</taxon>
        <taxon>Mucorales</taxon>
        <taxon>Mucorineae</taxon>
        <taxon>Mucoraceae</taxon>
        <taxon>Parasitella</taxon>
    </lineage>
</organism>
<protein>
    <submittedName>
        <fullName evidence="1">Uncharacterized protein</fullName>
    </submittedName>
</protein>
<gene>
    <name evidence="1" type="primary">PARPA_11810.1 scaffold 44586</name>
</gene>
<dbReference type="OrthoDB" id="2427805at2759"/>
<dbReference type="AlphaFoldDB" id="A0A0B7NJD4"/>
<dbReference type="Proteomes" id="UP000054107">
    <property type="component" value="Unassembled WGS sequence"/>
</dbReference>
<evidence type="ECO:0000313" key="2">
    <source>
        <dbReference type="Proteomes" id="UP000054107"/>
    </source>
</evidence>
<accession>A0A0B7NJD4</accession>
<reference evidence="1 2" key="1">
    <citation type="submission" date="2014-09" db="EMBL/GenBank/DDBJ databases">
        <authorList>
            <person name="Ellenberger Sabrina"/>
        </authorList>
    </citation>
    <scope>NUCLEOTIDE SEQUENCE [LARGE SCALE GENOMIC DNA]</scope>
    <source>
        <strain evidence="1 2">CBS 412.66</strain>
    </source>
</reference>